<proteinExistence type="predicted"/>
<feature type="compositionally biased region" description="Low complexity" evidence="1">
    <location>
        <begin position="259"/>
        <end position="282"/>
    </location>
</feature>
<dbReference type="AlphaFoldDB" id="A0A4P7QHQ4"/>
<dbReference type="EMBL" id="CP039247">
    <property type="protein sequence ID" value="QCB28576.1"/>
    <property type="molecule type" value="Genomic_DNA"/>
</dbReference>
<dbReference type="KEGG" id="cee:CENDO_06510"/>
<feature type="compositionally biased region" description="Basic and acidic residues" evidence="1">
    <location>
        <begin position="294"/>
        <end position="308"/>
    </location>
</feature>
<reference evidence="2 3" key="1">
    <citation type="submission" date="2019-04" db="EMBL/GenBank/DDBJ databases">
        <title>Corynebacterium endometrii sp. nov., isolated from the uterus of a cow with endometritis.</title>
        <authorList>
            <person name="Ballas P."/>
            <person name="Ruckert C."/>
            <person name="Wagener K."/>
            <person name="Drillich M."/>
            <person name="Kaempfer P."/>
            <person name="Busse H.-J."/>
            <person name="Ehling-Schulz M."/>
        </authorList>
    </citation>
    <scope>NUCLEOTIDE SEQUENCE [LARGE SCALE GENOMIC DNA]</scope>
    <source>
        <strain evidence="2 3">LMM-1653</strain>
    </source>
</reference>
<feature type="region of interest" description="Disordered" evidence="1">
    <location>
        <begin position="1"/>
        <end position="70"/>
    </location>
</feature>
<feature type="compositionally biased region" description="Low complexity" evidence="1">
    <location>
        <begin position="21"/>
        <end position="41"/>
    </location>
</feature>
<sequence>MALWPFGKKDKDTEADPVTEALDASPSQSSGSGQDGNAGAATAEFGVAHEAEAADSSADAAPQEKPSEMSVKAVAHDAVNGNSGPFDGDSVDITDFDFSDFSVGILDLGSMKIALPKGSQVQVEMGENGPKMLHIVTKVGRITPVAFAAPRSAGQWASAAGELVQGIERDGLQAHLEDGPWGTEIVGTNPNGTIRIIGVEGPRWMLRMTLAAPQGMEGDLADLAREVIARTFVYRGESPILAGNSLPVTMPQQLVEQVRQAMEQRQSQAQQEAQRAQAAPERNSAEDEAASQLRELRDEQGQGNEPER</sequence>
<evidence type="ECO:0000256" key="1">
    <source>
        <dbReference type="SAM" id="MobiDB-lite"/>
    </source>
</evidence>
<dbReference type="OrthoDB" id="8480367at2"/>
<keyword evidence="3" id="KW-1185">Reference proteome</keyword>
<name>A0A4P7QHQ4_9CORY</name>
<dbReference type="Pfam" id="PF12502">
    <property type="entry name" value="DUF3710"/>
    <property type="match status" value="1"/>
</dbReference>
<protein>
    <recommendedName>
        <fullName evidence="4">DUF3710 domain-containing protein</fullName>
    </recommendedName>
</protein>
<accession>A0A4P7QHQ4</accession>
<evidence type="ECO:0000313" key="2">
    <source>
        <dbReference type="EMBL" id="QCB28576.1"/>
    </source>
</evidence>
<dbReference type="RefSeq" id="WP_136141296.1">
    <property type="nucleotide sequence ID" value="NZ_CP039247.1"/>
</dbReference>
<feature type="region of interest" description="Disordered" evidence="1">
    <location>
        <begin position="259"/>
        <end position="308"/>
    </location>
</feature>
<evidence type="ECO:0008006" key="4">
    <source>
        <dbReference type="Google" id="ProtNLM"/>
    </source>
</evidence>
<gene>
    <name evidence="2" type="ORF">CENDO_06510</name>
</gene>
<dbReference type="InterPro" id="IPR022183">
    <property type="entry name" value="DUF3710"/>
</dbReference>
<dbReference type="Proteomes" id="UP000296352">
    <property type="component" value="Chromosome"/>
</dbReference>
<evidence type="ECO:0000313" key="3">
    <source>
        <dbReference type="Proteomes" id="UP000296352"/>
    </source>
</evidence>
<organism evidence="2 3">
    <name type="scientific">Corynebacterium endometrii</name>
    <dbReference type="NCBI Taxonomy" id="2488819"/>
    <lineage>
        <taxon>Bacteria</taxon>
        <taxon>Bacillati</taxon>
        <taxon>Actinomycetota</taxon>
        <taxon>Actinomycetes</taxon>
        <taxon>Mycobacteriales</taxon>
        <taxon>Corynebacteriaceae</taxon>
        <taxon>Corynebacterium</taxon>
    </lineage>
</organism>